<dbReference type="PANTHER" id="PTHR34193">
    <property type="entry name" value="OS11G0199801 PROTEIN"/>
    <property type="match status" value="1"/>
</dbReference>
<organism evidence="2 3">
    <name type="scientific">Sphenostylis stenocarpa</name>
    <dbReference type="NCBI Taxonomy" id="92480"/>
    <lineage>
        <taxon>Eukaryota</taxon>
        <taxon>Viridiplantae</taxon>
        <taxon>Streptophyta</taxon>
        <taxon>Embryophyta</taxon>
        <taxon>Tracheophyta</taxon>
        <taxon>Spermatophyta</taxon>
        <taxon>Magnoliopsida</taxon>
        <taxon>eudicotyledons</taxon>
        <taxon>Gunneridae</taxon>
        <taxon>Pentapetalae</taxon>
        <taxon>rosids</taxon>
        <taxon>fabids</taxon>
        <taxon>Fabales</taxon>
        <taxon>Fabaceae</taxon>
        <taxon>Papilionoideae</taxon>
        <taxon>50 kb inversion clade</taxon>
        <taxon>NPAAA clade</taxon>
        <taxon>indigoferoid/millettioid clade</taxon>
        <taxon>Phaseoleae</taxon>
        <taxon>Sphenostylis</taxon>
    </lineage>
</organism>
<feature type="compositionally biased region" description="Basic residues" evidence="1">
    <location>
        <begin position="260"/>
        <end position="269"/>
    </location>
</feature>
<reference evidence="2" key="1">
    <citation type="submission" date="2023-10" db="EMBL/GenBank/DDBJ databases">
        <authorList>
            <person name="Domelevo Entfellner J.-B."/>
        </authorList>
    </citation>
    <scope>NUCLEOTIDE SEQUENCE</scope>
</reference>
<feature type="compositionally biased region" description="Basic and acidic residues" evidence="1">
    <location>
        <begin position="244"/>
        <end position="253"/>
    </location>
</feature>
<feature type="region of interest" description="Disordered" evidence="1">
    <location>
        <begin position="163"/>
        <end position="269"/>
    </location>
</feature>
<dbReference type="AlphaFoldDB" id="A0AA86SWV0"/>
<dbReference type="PANTHER" id="PTHR34193:SF22">
    <property type="entry name" value="DUF3741 DOMAIN-CONTAINING PROTEIN"/>
    <property type="match status" value="1"/>
</dbReference>
<name>A0AA86SWV0_9FABA</name>
<evidence type="ECO:0000313" key="2">
    <source>
        <dbReference type="EMBL" id="CAJ1974306.1"/>
    </source>
</evidence>
<accession>A0AA86SWV0</accession>
<evidence type="ECO:0000313" key="3">
    <source>
        <dbReference type="Proteomes" id="UP001189624"/>
    </source>
</evidence>
<dbReference type="Gramene" id="rna-AYBTSS11_LOCUS26380">
    <property type="protein sequence ID" value="CAJ1974306.1"/>
    <property type="gene ID" value="gene-AYBTSS11_LOCUS26380"/>
</dbReference>
<feature type="compositionally biased region" description="Basic and acidic residues" evidence="1">
    <location>
        <begin position="1"/>
        <end position="10"/>
    </location>
</feature>
<sequence length="269" mass="30179">MLDPRTHHPTDSFQLYDGTRHKPDTTWELANSVMWPSKPAFEEVNVDDSGISSPPMWTTSPRHRNSNHRGLSPTSRTQAIVRGQRELMEMVKNMPESNYELSLKDLVEHHRLENSLEDKRNLTVYKRDKSGGAAGKRVENKMAQVKRNGNIDRGGFYLKMGLPFSLGSKDNKKSKKKKKNESSGNSSSRVTPKPDGSTKGGVDKDWWKKSPSAYKGSDSGESSINSDSSKSSGSTSSNSSSNSRSDRSREKGGRLCWPFIRRRKSQTQK</sequence>
<dbReference type="Proteomes" id="UP001189624">
    <property type="component" value="Chromosome 9"/>
</dbReference>
<protein>
    <submittedName>
        <fullName evidence="2">Uncharacterized protein</fullName>
    </submittedName>
</protein>
<proteinExistence type="predicted"/>
<gene>
    <name evidence="2" type="ORF">AYBTSS11_LOCUS26380</name>
</gene>
<keyword evidence="3" id="KW-1185">Reference proteome</keyword>
<feature type="compositionally biased region" description="Low complexity" evidence="1">
    <location>
        <begin position="216"/>
        <end position="243"/>
    </location>
</feature>
<evidence type="ECO:0000256" key="1">
    <source>
        <dbReference type="SAM" id="MobiDB-lite"/>
    </source>
</evidence>
<dbReference type="EMBL" id="OY731406">
    <property type="protein sequence ID" value="CAJ1974306.1"/>
    <property type="molecule type" value="Genomic_DNA"/>
</dbReference>
<feature type="region of interest" description="Disordered" evidence="1">
    <location>
        <begin position="1"/>
        <end position="21"/>
    </location>
</feature>